<comment type="caution">
    <text evidence="2">The sequence shown here is derived from an EMBL/GenBank/DDBJ whole genome shotgun (WGS) entry which is preliminary data.</text>
</comment>
<evidence type="ECO:0000313" key="2">
    <source>
        <dbReference type="EMBL" id="GAA5029051.1"/>
    </source>
</evidence>
<accession>A0ABP9JEE1</accession>
<feature type="transmembrane region" description="Helical" evidence="1">
    <location>
        <begin position="93"/>
        <end position="114"/>
    </location>
</feature>
<keyword evidence="1" id="KW-1133">Transmembrane helix</keyword>
<protein>
    <recommendedName>
        <fullName evidence="4">Integral membrane protein</fullName>
    </recommendedName>
</protein>
<dbReference type="EMBL" id="BAABKB010000031">
    <property type="protein sequence ID" value="GAA5029051.1"/>
    <property type="molecule type" value="Genomic_DNA"/>
</dbReference>
<sequence>MIGAAGASALCWGVAGTVHLGLVHHSNGRRRDGWSLPEGGRLYEFAFTAGAIVTLYSVPGLLRRKEWWPALSLSLGTVVGAVSVLVLGREPRYWVTAAVMVVLGGVAPLVSLWWGRQRSGVVAA</sequence>
<name>A0ABP9JEE1_9ACTN</name>
<feature type="transmembrane region" description="Helical" evidence="1">
    <location>
        <begin position="44"/>
        <end position="62"/>
    </location>
</feature>
<dbReference type="Proteomes" id="UP001501759">
    <property type="component" value="Unassembled WGS sequence"/>
</dbReference>
<evidence type="ECO:0000256" key="1">
    <source>
        <dbReference type="SAM" id="Phobius"/>
    </source>
</evidence>
<keyword evidence="1" id="KW-0472">Membrane</keyword>
<keyword evidence="1" id="KW-0812">Transmembrane</keyword>
<reference evidence="3" key="1">
    <citation type="journal article" date="2019" name="Int. J. Syst. Evol. Microbiol.">
        <title>The Global Catalogue of Microorganisms (GCM) 10K type strain sequencing project: providing services to taxonomists for standard genome sequencing and annotation.</title>
        <authorList>
            <consortium name="The Broad Institute Genomics Platform"/>
            <consortium name="The Broad Institute Genome Sequencing Center for Infectious Disease"/>
            <person name="Wu L."/>
            <person name="Ma J."/>
        </authorList>
    </citation>
    <scope>NUCLEOTIDE SEQUENCE [LARGE SCALE GENOMIC DNA]</scope>
    <source>
        <strain evidence="3">JCM 18409</strain>
    </source>
</reference>
<feature type="transmembrane region" description="Helical" evidence="1">
    <location>
        <begin position="67"/>
        <end position="87"/>
    </location>
</feature>
<gene>
    <name evidence="2" type="ORF">GCM10023335_67580</name>
</gene>
<organism evidence="2 3">
    <name type="scientific">Streptomyces siamensis</name>
    <dbReference type="NCBI Taxonomy" id="1274986"/>
    <lineage>
        <taxon>Bacteria</taxon>
        <taxon>Bacillati</taxon>
        <taxon>Actinomycetota</taxon>
        <taxon>Actinomycetes</taxon>
        <taxon>Kitasatosporales</taxon>
        <taxon>Streptomycetaceae</taxon>
        <taxon>Streptomyces</taxon>
    </lineage>
</organism>
<evidence type="ECO:0000313" key="3">
    <source>
        <dbReference type="Proteomes" id="UP001501759"/>
    </source>
</evidence>
<evidence type="ECO:0008006" key="4">
    <source>
        <dbReference type="Google" id="ProtNLM"/>
    </source>
</evidence>
<proteinExistence type="predicted"/>
<keyword evidence="3" id="KW-1185">Reference proteome</keyword>